<proteinExistence type="predicted"/>
<sequence length="43" mass="4310">MPLIIKTSENGGLGTPTCGLGGVNGIELEYVLHGKGVASPNNT</sequence>
<evidence type="ECO:0000313" key="2">
    <source>
        <dbReference type="Proteomes" id="UP000499080"/>
    </source>
</evidence>
<organism evidence="1 2">
    <name type="scientific">Araneus ventricosus</name>
    <name type="common">Orbweaver spider</name>
    <name type="synonym">Epeira ventricosa</name>
    <dbReference type="NCBI Taxonomy" id="182803"/>
    <lineage>
        <taxon>Eukaryota</taxon>
        <taxon>Metazoa</taxon>
        <taxon>Ecdysozoa</taxon>
        <taxon>Arthropoda</taxon>
        <taxon>Chelicerata</taxon>
        <taxon>Arachnida</taxon>
        <taxon>Araneae</taxon>
        <taxon>Araneomorphae</taxon>
        <taxon>Entelegynae</taxon>
        <taxon>Araneoidea</taxon>
        <taxon>Araneidae</taxon>
        <taxon>Araneus</taxon>
    </lineage>
</organism>
<keyword evidence="2" id="KW-1185">Reference proteome</keyword>
<reference evidence="1 2" key="1">
    <citation type="journal article" date="2019" name="Sci. Rep.">
        <title>Orb-weaving spider Araneus ventricosus genome elucidates the spidroin gene catalogue.</title>
        <authorList>
            <person name="Kono N."/>
            <person name="Nakamura H."/>
            <person name="Ohtoshi R."/>
            <person name="Moran D.A.P."/>
            <person name="Shinohara A."/>
            <person name="Yoshida Y."/>
            <person name="Fujiwara M."/>
            <person name="Mori M."/>
            <person name="Tomita M."/>
            <person name="Arakawa K."/>
        </authorList>
    </citation>
    <scope>NUCLEOTIDE SEQUENCE [LARGE SCALE GENOMIC DNA]</scope>
</reference>
<dbReference type="EMBL" id="BGPR01179381">
    <property type="protein sequence ID" value="GBM57637.1"/>
    <property type="molecule type" value="Genomic_DNA"/>
</dbReference>
<dbReference type="AlphaFoldDB" id="A0A4Y2GWY4"/>
<evidence type="ECO:0000313" key="1">
    <source>
        <dbReference type="EMBL" id="GBM57637.1"/>
    </source>
</evidence>
<dbReference type="Proteomes" id="UP000499080">
    <property type="component" value="Unassembled WGS sequence"/>
</dbReference>
<protein>
    <submittedName>
        <fullName evidence="1">Uncharacterized protein</fullName>
    </submittedName>
</protein>
<comment type="caution">
    <text evidence="1">The sequence shown here is derived from an EMBL/GenBank/DDBJ whole genome shotgun (WGS) entry which is preliminary data.</text>
</comment>
<name>A0A4Y2GWY4_ARAVE</name>
<gene>
    <name evidence="1" type="ORF">AVEN_211705_1</name>
</gene>
<feature type="non-terminal residue" evidence="1">
    <location>
        <position position="43"/>
    </location>
</feature>
<accession>A0A4Y2GWY4</accession>